<dbReference type="KEGG" id="mas:Mahau_0647"/>
<dbReference type="InterPro" id="IPR006668">
    <property type="entry name" value="Mg_transptr_MgtE_intracell_dom"/>
</dbReference>
<reference evidence="5" key="1">
    <citation type="submission" date="2010-11" db="EMBL/GenBank/DDBJ databases">
        <title>The complete genome of Mahella australiensis DSM 15567.</title>
        <authorList>
            <consortium name="US DOE Joint Genome Institute (JGI-PGF)"/>
            <person name="Lucas S."/>
            <person name="Copeland A."/>
            <person name="Lapidus A."/>
            <person name="Bruce D."/>
            <person name="Goodwin L."/>
            <person name="Pitluck S."/>
            <person name="Kyrpides N."/>
            <person name="Mavromatis K."/>
            <person name="Pagani I."/>
            <person name="Ivanova N."/>
            <person name="Teshima H."/>
            <person name="Brettin T."/>
            <person name="Detter J.C."/>
            <person name="Han C."/>
            <person name="Tapia R."/>
            <person name="Land M."/>
            <person name="Hauser L."/>
            <person name="Markowitz V."/>
            <person name="Cheng J.-F."/>
            <person name="Hugenholtz P."/>
            <person name="Woyke T."/>
            <person name="Wu D."/>
            <person name="Spring S."/>
            <person name="Pukall R."/>
            <person name="Steenblock K."/>
            <person name="Schneider S."/>
            <person name="Klenk H.-P."/>
            <person name="Eisen J.A."/>
        </authorList>
    </citation>
    <scope>NUCLEOTIDE SEQUENCE [LARGE SCALE GENOMIC DNA]</scope>
    <source>
        <strain evidence="5">DSM 15567 / CIP 107919 / 50-1 BON</strain>
    </source>
</reference>
<evidence type="ECO:0000256" key="2">
    <source>
        <dbReference type="SAM" id="Coils"/>
    </source>
</evidence>
<dbReference type="InterPro" id="IPR006669">
    <property type="entry name" value="MgtE_transporter"/>
</dbReference>
<dbReference type="AlphaFoldDB" id="F4A032"/>
<dbReference type="Pfam" id="PF05239">
    <property type="entry name" value="PRC"/>
    <property type="match status" value="1"/>
</dbReference>
<accession>F4A032</accession>
<dbReference type="PROSITE" id="PS51371">
    <property type="entry name" value="CBS"/>
    <property type="match status" value="2"/>
</dbReference>
<gene>
    <name evidence="4" type="ordered locus">Mahau_0647</name>
</gene>
<dbReference type="STRING" id="697281.Mahau_0647"/>
<dbReference type="InterPro" id="IPR027275">
    <property type="entry name" value="PRC-brl_dom"/>
</dbReference>
<organism evidence="4 5">
    <name type="scientific">Mahella australiensis (strain DSM 15567 / CIP 107919 / 50-1 BON)</name>
    <dbReference type="NCBI Taxonomy" id="697281"/>
    <lineage>
        <taxon>Bacteria</taxon>
        <taxon>Bacillati</taxon>
        <taxon>Bacillota</taxon>
        <taxon>Clostridia</taxon>
        <taxon>Thermoanaerobacterales</taxon>
        <taxon>Thermoanaerobacterales Family IV. Incertae Sedis</taxon>
        <taxon>Mahella</taxon>
    </lineage>
</organism>
<feature type="coiled-coil region" evidence="2">
    <location>
        <begin position="249"/>
        <end position="281"/>
    </location>
</feature>
<reference evidence="4 5" key="2">
    <citation type="journal article" date="2011" name="Stand. Genomic Sci.">
        <title>Complete genome sequence of Mahella australiensis type strain (50-1 BON).</title>
        <authorList>
            <person name="Sikorski J."/>
            <person name="Teshima H."/>
            <person name="Nolan M."/>
            <person name="Lucas S."/>
            <person name="Hammon N."/>
            <person name="Deshpande S."/>
            <person name="Cheng J.F."/>
            <person name="Pitluck S."/>
            <person name="Liolios K."/>
            <person name="Pagani I."/>
            <person name="Ivanova N."/>
            <person name="Huntemann M."/>
            <person name="Mavromatis K."/>
            <person name="Ovchinikova G."/>
            <person name="Pati A."/>
            <person name="Tapia R."/>
            <person name="Han C."/>
            <person name="Goodwin L."/>
            <person name="Chen A."/>
            <person name="Palaniappan K."/>
            <person name="Land M."/>
            <person name="Hauser L."/>
            <person name="Ngatchou-Djao O.D."/>
            <person name="Rohde M."/>
            <person name="Pukall R."/>
            <person name="Spring S."/>
            <person name="Abt B."/>
            <person name="Goker M."/>
            <person name="Detter J.C."/>
            <person name="Woyke T."/>
            <person name="Bristow J."/>
            <person name="Markowitz V."/>
            <person name="Hugenholtz P."/>
            <person name="Eisen J.A."/>
            <person name="Kyrpides N.C."/>
            <person name="Klenk H.P."/>
            <person name="Lapidus A."/>
        </authorList>
    </citation>
    <scope>NUCLEOTIDE SEQUENCE [LARGE SCALE GENOMIC DNA]</scope>
    <source>
        <strain evidence="5">DSM 15567 / CIP 107919 / 50-1 BON</strain>
    </source>
</reference>
<sequence length="410" mass="46434">MQDMFFSQLVGKPVFTQQGTYIGKLKDAIASIYKEPPIVTSIVISAGPKVILVLDADINVVKKDAIILNKIHHSPLPEDILYIAQDIMDKQIVDVNGRKVVRVNDLKATFISQKIVIIGVDIGFSGLLRRLGIERPIKFLCKLLHIPLGDNIIAWDNVEPIVSEERHLKLAVPYKKLRQLHPADIADIIEDLDSHYRSAVFHALDEQTLADTLEEIEPDVQVNIIENMSEEEASNILENMPADEVADILEELDEERAQKLLERMDKEDSEEIKELMEYEDKTVGSMMSTDFIAFPPDITAQQTIDQLRLIQPSPDEAYYLYVIDKDEHLIGVVSLRDLVVAPPDRLLKDIMDPNVIYVRDTDGIYDLTEVVTKYDLLAVPVVDDDMVLVGVAIINDIIDEVFLPRRRKHA</sequence>
<dbReference type="Proteomes" id="UP000008457">
    <property type="component" value="Chromosome"/>
</dbReference>
<dbReference type="SUPFAM" id="SSF54631">
    <property type="entry name" value="CBS-domain pair"/>
    <property type="match status" value="1"/>
</dbReference>
<dbReference type="SUPFAM" id="SSF158791">
    <property type="entry name" value="MgtE N-terminal domain-like"/>
    <property type="match status" value="1"/>
</dbReference>
<dbReference type="EMBL" id="CP002360">
    <property type="protein sequence ID" value="AEE95850.1"/>
    <property type="molecule type" value="Genomic_DNA"/>
</dbReference>
<dbReference type="GO" id="GO:0015095">
    <property type="term" value="F:magnesium ion transmembrane transporter activity"/>
    <property type="evidence" value="ECO:0007669"/>
    <property type="project" value="InterPro"/>
</dbReference>
<keyword evidence="2" id="KW-0175">Coiled coil</keyword>
<evidence type="ECO:0000313" key="5">
    <source>
        <dbReference type="Proteomes" id="UP000008457"/>
    </source>
</evidence>
<keyword evidence="5" id="KW-1185">Reference proteome</keyword>
<dbReference type="RefSeq" id="WP_013780283.1">
    <property type="nucleotide sequence ID" value="NC_015520.1"/>
</dbReference>
<dbReference type="Gene3D" id="1.25.60.10">
    <property type="entry name" value="MgtE N-terminal domain-like"/>
    <property type="match status" value="1"/>
</dbReference>
<feature type="domain" description="CBS" evidence="3">
    <location>
        <begin position="351"/>
        <end position="407"/>
    </location>
</feature>
<dbReference type="PANTHER" id="PTHR43773:SF1">
    <property type="entry name" value="MAGNESIUM TRANSPORTER MGTE"/>
    <property type="match status" value="1"/>
</dbReference>
<feature type="domain" description="CBS" evidence="3">
    <location>
        <begin position="287"/>
        <end position="350"/>
    </location>
</feature>
<proteinExistence type="predicted"/>
<dbReference type="GO" id="GO:0016020">
    <property type="term" value="C:membrane"/>
    <property type="evidence" value="ECO:0007669"/>
    <property type="project" value="InterPro"/>
</dbReference>
<keyword evidence="1" id="KW-0129">CBS domain</keyword>
<dbReference type="CDD" id="cd04606">
    <property type="entry name" value="CBS_pair_Mg_transporter"/>
    <property type="match status" value="1"/>
</dbReference>
<dbReference type="OrthoDB" id="9790355at2"/>
<dbReference type="eggNOG" id="COG2239">
    <property type="taxonomic scope" value="Bacteria"/>
</dbReference>
<dbReference type="Gene3D" id="3.10.580.10">
    <property type="entry name" value="CBS-domain"/>
    <property type="match status" value="1"/>
</dbReference>
<dbReference type="SMART" id="SM00924">
    <property type="entry name" value="MgtE_N"/>
    <property type="match status" value="1"/>
</dbReference>
<evidence type="ECO:0000313" key="4">
    <source>
        <dbReference type="EMBL" id="AEE95850.1"/>
    </source>
</evidence>
<dbReference type="HOGENOM" id="CLU_030870_1_0_9"/>
<dbReference type="SMART" id="SM00116">
    <property type="entry name" value="CBS"/>
    <property type="match status" value="2"/>
</dbReference>
<dbReference type="Pfam" id="PF00571">
    <property type="entry name" value="CBS"/>
    <property type="match status" value="2"/>
</dbReference>
<evidence type="ECO:0000259" key="3">
    <source>
        <dbReference type="PROSITE" id="PS51371"/>
    </source>
</evidence>
<dbReference type="InterPro" id="IPR046342">
    <property type="entry name" value="CBS_dom_sf"/>
</dbReference>
<protein>
    <submittedName>
        <fullName evidence="4">MgtE intracellular region</fullName>
    </submittedName>
</protein>
<dbReference type="InterPro" id="IPR038076">
    <property type="entry name" value="MgtE_N_sf"/>
</dbReference>
<dbReference type="PANTHER" id="PTHR43773">
    <property type="entry name" value="MAGNESIUM TRANSPORTER MGTE"/>
    <property type="match status" value="1"/>
</dbReference>
<dbReference type="InterPro" id="IPR000644">
    <property type="entry name" value="CBS_dom"/>
</dbReference>
<evidence type="ECO:0000256" key="1">
    <source>
        <dbReference type="PROSITE-ProRule" id="PRU00703"/>
    </source>
</evidence>
<dbReference type="Pfam" id="PF03448">
    <property type="entry name" value="MgtE_N"/>
    <property type="match status" value="1"/>
</dbReference>
<name>F4A032_MAHA5</name>